<sequence length="398" mass="42145">MQRIQPANFLFSARALRDFGDGFVAVLLPIYLLALGFTPLQVGVIATASLLGSALLTIAVGFLGAQHDHRQLLLAAASLMIATGVAFAVVHDYALLLVIAFAGTINPSAGSVSVFVPLEHAVLTREVTDAERTRMFARYSLVGALAAATGALAAATPDLLTAVGVDRLAGIKAMFILYALLGLLGGFLYTRIPQHRPAPDPGTAPALGPSRHIVFKLAALFSLDAFAGGFVVQSLLALWLFERFDLSLSEAGVFFFWAGVLSTFSFPVAAWLSRHIGLINTMVFTHIPSSIALMLAALAPTLPVVLILLLIRAALSQMDVPTRSSYVMAVVTEAERAAAASFTSVPRSLAAAASPALAGVLFAASFRAWPLLVCGALKIVYDLLLLTQFRHLKPPEER</sequence>
<feature type="transmembrane region" description="Helical" evidence="4">
    <location>
        <begin position="136"/>
        <end position="155"/>
    </location>
</feature>
<feature type="transmembrane region" description="Helical" evidence="4">
    <location>
        <begin position="20"/>
        <end position="38"/>
    </location>
</feature>
<dbReference type="InterPro" id="IPR020846">
    <property type="entry name" value="MFS_dom"/>
</dbReference>
<keyword evidence="7" id="KW-1185">Reference proteome</keyword>
<feature type="transmembrane region" description="Helical" evidence="4">
    <location>
        <begin position="96"/>
        <end position="116"/>
    </location>
</feature>
<proteinExistence type="predicted"/>
<feature type="transmembrane region" description="Helical" evidence="4">
    <location>
        <begin position="44"/>
        <end position="65"/>
    </location>
</feature>
<dbReference type="EMBL" id="CP120370">
    <property type="protein sequence ID" value="WEX79946.1"/>
    <property type="molecule type" value="Genomic_DNA"/>
</dbReference>
<keyword evidence="1 4" id="KW-0812">Transmembrane</keyword>
<accession>A0ABY8CSF8</accession>
<keyword evidence="3 4" id="KW-0472">Membrane</keyword>
<feature type="domain" description="Major facilitator superfamily (MFS) profile" evidence="5">
    <location>
        <begin position="6"/>
        <end position="393"/>
    </location>
</feature>
<feature type="transmembrane region" description="Helical" evidence="4">
    <location>
        <begin position="356"/>
        <end position="381"/>
    </location>
</feature>
<feature type="transmembrane region" description="Helical" evidence="4">
    <location>
        <begin position="213"/>
        <end position="241"/>
    </location>
</feature>
<evidence type="ECO:0000313" key="6">
    <source>
        <dbReference type="EMBL" id="WEX79946.1"/>
    </source>
</evidence>
<evidence type="ECO:0000256" key="4">
    <source>
        <dbReference type="SAM" id="Phobius"/>
    </source>
</evidence>
<dbReference type="Proteomes" id="UP001235547">
    <property type="component" value="Chromosome 2"/>
</dbReference>
<dbReference type="RefSeq" id="WP_280730647.1">
    <property type="nucleotide sequence ID" value="NZ_CP120367.1"/>
</dbReference>
<keyword evidence="2 4" id="KW-1133">Transmembrane helix</keyword>
<dbReference type="SUPFAM" id="SSF103473">
    <property type="entry name" value="MFS general substrate transporter"/>
    <property type="match status" value="1"/>
</dbReference>
<dbReference type="InterPro" id="IPR011701">
    <property type="entry name" value="MFS"/>
</dbReference>
<dbReference type="InterPro" id="IPR036259">
    <property type="entry name" value="MFS_trans_sf"/>
</dbReference>
<feature type="transmembrane region" description="Helical" evidence="4">
    <location>
        <begin position="175"/>
        <end position="192"/>
    </location>
</feature>
<protein>
    <submittedName>
        <fullName evidence="6">MFS transporter</fullName>
    </submittedName>
</protein>
<gene>
    <name evidence="6" type="ORF">PYH38_001324</name>
</gene>
<dbReference type="Gene3D" id="1.20.1250.20">
    <property type="entry name" value="MFS general substrate transporter like domains"/>
    <property type="match status" value="1"/>
</dbReference>
<dbReference type="PANTHER" id="PTHR23520:SF5">
    <property type="entry name" value="TRANSPORTER, PUTATIVE (AFU_ORTHOLOGUE AFUA_3G04000)-RELATED"/>
    <property type="match status" value="1"/>
</dbReference>
<dbReference type="PANTHER" id="PTHR23520">
    <property type="entry name" value="TRANSPORTER, PUTATIVE (AFU_ORTHOLOGUE AFUA_3G04000)-RELATED"/>
    <property type="match status" value="1"/>
</dbReference>
<feature type="transmembrane region" description="Helical" evidence="4">
    <location>
        <begin position="72"/>
        <end position="90"/>
    </location>
</feature>
<dbReference type="PROSITE" id="PS50850">
    <property type="entry name" value="MFS"/>
    <property type="match status" value="1"/>
</dbReference>
<evidence type="ECO:0000313" key="7">
    <source>
        <dbReference type="Proteomes" id="UP001235547"/>
    </source>
</evidence>
<evidence type="ECO:0000256" key="2">
    <source>
        <dbReference type="ARBA" id="ARBA00022989"/>
    </source>
</evidence>
<evidence type="ECO:0000256" key="3">
    <source>
        <dbReference type="ARBA" id="ARBA00023136"/>
    </source>
</evidence>
<feature type="transmembrane region" description="Helical" evidence="4">
    <location>
        <begin position="293"/>
        <end position="315"/>
    </location>
</feature>
<feature type="transmembrane region" description="Helical" evidence="4">
    <location>
        <begin position="253"/>
        <end position="272"/>
    </location>
</feature>
<evidence type="ECO:0000256" key="1">
    <source>
        <dbReference type="ARBA" id="ARBA00022692"/>
    </source>
</evidence>
<name>A0ABY8CSF8_9HYPH</name>
<organism evidence="6 7">
    <name type="scientific">Sinorhizobium numidicum</name>
    <dbReference type="NCBI Taxonomy" id="680248"/>
    <lineage>
        <taxon>Bacteria</taxon>
        <taxon>Pseudomonadati</taxon>
        <taxon>Pseudomonadota</taxon>
        <taxon>Alphaproteobacteria</taxon>
        <taxon>Hyphomicrobiales</taxon>
        <taxon>Rhizobiaceae</taxon>
        <taxon>Sinorhizobium/Ensifer group</taxon>
        <taxon>Sinorhizobium</taxon>
    </lineage>
</organism>
<dbReference type="Pfam" id="PF07690">
    <property type="entry name" value="MFS_1"/>
    <property type="match status" value="1"/>
</dbReference>
<reference evidence="6 7" key="1">
    <citation type="submission" date="2023-03" db="EMBL/GenBank/DDBJ databases">
        <authorList>
            <person name="Kaur S."/>
            <person name="Espinosa-Saiz D."/>
            <person name="Velazquez E."/>
            <person name="Menendez E."/>
            <person name="diCenzo G.C."/>
        </authorList>
    </citation>
    <scope>NUCLEOTIDE SEQUENCE [LARGE SCALE GENOMIC DNA]</scope>
    <source>
        <strain evidence="6 7">LMG 27395</strain>
    </source>
</reference>
<evidence type="ECO:0000259" key="5">
    <source>
        <dbReference type="PROSITE" id="PS50850"/>
    </source>
</evidence>